<protein>
    <recommendedName>
        <fullName evidence="2">MobA/VirD2-like nuclease domain-containing protein</fullName>
    </recommendedName>
</protein>
<accession>A0A9X2UND0</accession>
<feature type="compositionally biased region" description="Polar residues" evidence="1">
    <location>
        <begin position="897"/>
        <end position="910"/>
    </location>
</feature>
<feature type="compositionally biased region" description="Basic and acidic residues" evidence="1">
    <location>
        <begin position="1130"/>
        <end position="1150"/>
    </location>
</feature>
<comment type="caution">
    <text evidence="3">The sequence shown here is derived from an EMBL/GenBank/DDBJ whole genome shotgun (WGS) entry which is preliminary data.</text>
</comment>
<evidence type="ECO:0000313" key="4">
    <source>
        <dbReference type="Proteomes" id="UP001155040"/>
    </source>
</evidence>
<feature type="compositionally biased region" description="Basic and acidic residues" evidence="1">
    <location>
        <begin position="912"/>
        <end position="939"/>
    </location>
</feature>
<feature type="compositionally biased region" description="Low complexity" evidence="1">
    <location>
        <begin position="675"/>
        <end position="684"/>
    </location>
</feature>
<feature type="compositionally biased region" description="Basic and acidic residues" evidence="1">
    <location>
        <begin position="577"/>
        <end position="620"/>
    </location>
</feature>
<reference evidence="3" key="1">
    <citation type="submission" date="2022-08" db="EMBL/GenBank/DDBJ databases">
        <title>Genomic Encyclopedia of Type Strains, Phase V (KMG-V): Genome sequencing to study the core and pangenomes of soil and plant-associated prokaryotes.</title>
        <authorList>
            <person name="Whitman W."/>
        </authorList>
    </citation>
    <scope>NUCLEOTIDE SEQUENCE</scope>
    <source>
        <strain evidence="3">SP3012</strain>
    </source>
</reference>
<feature type="domain" description="MobA/VirD2-like nuclease" evidence="2">
    <location>
        <begin position="53"/>
        <end position="179"/>
    </location>
</feature>
<feature type="compositionally biased region" description="Basic and acidic residues" evidence="1">
    <location>
        <begin position="345"/>
        <end position="364"/>
    </location>
</feature>
<dbReference type="AlphaFoldDB" id="A0A9X2UND0"/>
<feature type="compositionally biased region" description="Polar residues" evidence="1">
    <location>
        <begin position="632"/>
        <end position="649"/>
    </location>
</feature>
<evidence type="ECO:0000313" key="3">
    <source>
        <dbReference type="EMBL" id="MCS4037703.1"/>
    </source>
</evidence>
<evidence type="ECO:0000256" key="1">
    <source>
        <dbReference type="SAM" id="MobiDB-lite"/>
    </source>
</evidence>
<gene>
    <name evidence="3" type="ORF">GGQ01_002790</name>
</gene>
<feature type="compositionally biased region" description="Low complexity" evidence="1">
    <location>
        <begin position="435"/>
        <end position="449"/>
    </location>
</feature>
<dbReference type="Pfam" id="PF03432">
    <property type="entry name" value="Relaxase"/>
    <property type="match status" value="1"/>
</dbReference>
<feature type="compositionally biased region" description="Basic and acidic residues" evidence="1">
    <location>
        <begin position="653"/>
        <end position="671"/>
    </location>
</feature>
<sequence length="1161" mass="131890">MISLGRTGSDFSGLASYLVGGGVEKEDLAITKGKEIRRGQPRSEVARQYAERVGHVKTRNVVSEAGDIESIVKEMEAGAAASEKVEKPVYHISISWPDEDYTTQQERIAATERVLEEIGLGGHQALIVEHREGKAHTHAMVNRVQHSPFEEDYGTAWETWEAWKKTEASLRRIEKEEGWRQVPGQNAPTPGLEKEPGGEALTFGQMQYYRRTGDPPLEEQVRTDLEFCLKRAEQGEIGWKQLDRELQKRDYRIERRGSGGVVRDEESGQAVALSSVGREYSMPRLEQSIGREYSEYLEQPDLHDERLKGLDDEPAGDEPAGRQGGQSGREQPEQGQPRPAQQAEKAGRQREEQSSRGEGTEKRAGGGQQRDAGPEKRDTDASAENGSFKARPDGVEQATEGSDGWGEDARSDAGESRDRAVDEADRRGGDERSSGDPGSGSSSGWDGLGELADGADPLTFGIDEDRERAEQQIEEARRSAEEWVDEHLPERLEHPEEELPQEVEPLSQKAKQTSREDENSQKGESTEKIPIGVIEEKEEQATERFREAKRREERLKKRIEEIEKVNRQAGFPQSRMPIDRAYHVRKEIDDRLGDLRDRREKMHSERRSSHDVYMEYSNKKIERRRQRREDQGSGQSNEQSQAGRQSQAEEQTEEKRTWATEADKRWARGEDPQEAQEQGQAQEQTQDEKQTERQRIENQYASRLREAVSMLGSDGPSSRERDIERAGAYLKAKRIQTEALRDSNVSEAAVKRRVEGARRLDDEEFGEAGSKVLKAGRALSEAALPDAPDVRYMSSRELKRKVAREALKSLSEEEIDLVREELEEQGQRWFGEENEFEKVERALREERTEEKRTEEERTEEKCSQQSAGREQGVSSKGEDSAEADSAEVESVLEKSTGETASQGEVANQEESSQEKLGRMKDRNLRQYLQDEHSLQDKRKVEQQEKLLRRALWEDAEDKEDLLSGLRLSREDTKEVHDLLAEHERGNLKRRISEEWEKRGPSNLRLEGEEGKIRTALNCGRSGKAAEAFWRLDPDRADEVWKRLWKKERKQVWRGAMEVTRREGGTQADYKELSEEQQAIVRRVQNGDMNGNDVTGPTAEDLKKLAADTEGLSRTVSEISQALPTQAAKETLQKASEKAKKAIRREQERSQSRGRGGRGGRR</sequence>
<feature type="compositionally biased region" description="Polar residues" evidence="1">
    <location>
        <begin position="863"/>
        <end position="874"/>
    </location>
</feature>
<feature type="region of interest" description="Disordered" evidence="1">
    <location>
        <begin position="566"/>
        <end position="722"/>
    </location>
</feature>
<proteinExistence type="predicted"/>
<dbReference type="RefSeq" id="WP_259091086.1">
    <property type="nucleotide sequence ID" value="NZ_JANTZY010000022.1"/>
</dbReference>
<organism evidence="3 4">
    <name type="scientific">Salinibacter ruber</name>
    <dbReference type="NCBI Taxonomy" id="146919"/>
    <lineage>
        <taxon>Bacteria</taxon>
        <taxon>Pseudomonadati</taxon>
        <taxon>Rhodothermota</taxon>
        <taxon>Rhodothermia</taxon>
        <taxon>Rhodothermales</taxon>
        <taxon>Salinibacteraceae</taxon>
        <taxon>Salinibacter</taxon>
    </lineage>
</organism>
<name>A0A9X2UND0_9BACT</name>
<feature type="region of interest" description="Disordered" evidence="1">
    <location>
        <begin position="291"/>
        <end position="553"/>
    </location>
</feature>
<feature type="compositionally biased region" description="Basic and acidic residues" evidence="1">
    <location>
        <begin position="300"/>
        <end position="311"/>
    </location>
</feature>
<dbReference type="EMBL" id="JANUBF010000024">
    <property type="protein sequence ID" value="MCS4037703.1"/>
    <property type="molecule type" value="Genomic_DNA"/>
</dbReference>
<feature type="compositionally biased region" description="Basic and acidic residues" evidence="1">
    <location>
        <begin position="407"/>
        <end position="434"/>
    </location>
</feature>
<feature type="compositionally biased region" description="Basic and acidic residues" evidence="1">
    <location>
        <begin position="840"/>
        <end position="862"/>
    </location>
</feature>
<feature type="compositionally biased region" description="Basic and acidic residues" evidence="1">
    <location>
        <begin position="513"/>
        <end position="527"/>
    </location>
</feature>
<feature type="compositionally biased region" description="Basic and acidic residues" evidence="1">
    <location>
        <begin position="686"/>
        <end position="696"/>
    </location>
</feature>
<dbReference type="Proteomes" id="UP001155040">
    <property type="component" value="Unassembled WGS sequence"/>
</dbReference>
<feature type="region of interest" description="Disordered" evidence="1">
    <location>
        <begin position="1118"/>
        <end position="1161"/>
    </location>
</feature>
<evidence type="ECO:0000259" key="2">
    <source>
        <dbReference type="Pfam" id="PF03432"/>
    </source>
</evidence>
<feature type="region of interest" description="Disordered" evidence="1">
    <location>
        <begin position="840"/>
        <end position="939"/>
    </location>
</feature>
<dbReference type="InterPro" id="IPR005094">
    <property type="entry name" value="Endonuclease_MobA/VirD2"/>
</dbReference>
<feature type="compositionally biased region" description="Basic and acidic residues" evidence="1">
    <location>
        <begin position="463"/>
        <end position="494"/>
    </location>
</feature>
<feature type="compositionally biased region" description="Basic and acidic residues" evidence="1">
    <location>
        <begin position="539"/>
        <end position="553"/>
    </location>
</feature>